<protein>
    <submittedName>
        <fullName evidence="3">Uncharacterized protein</fullName>
    </submittedName>
</protein>
<evidence type="ECO:0000313" key="4">
    <source>
        <dbReference type="Proteomes" id="UP000664169"/>
    </source>
</evidence>
<dbReference type="InterPro" id="IPR002347">
    <property type="entry name" value="SDR_fam"/>
</dbReference>
<comment type="similarity">
    <text evidence="1">Belongs to the short-chain dehydrogenases/reductases (SDR) family.</text>
</comment>
<dbReference type="OrthoDB" id="191139at2759"/>
<dbReference type="Pfam" id="PF00106">
    <property type="entry name" value="adh_short"/>
    <property type="match status" value="1"/>
</dbReference>
<dbReference type="SUPFAM" id="SSF51735">
    <property type="entry name" value="NAD(P)-binding Rossmann-fold domains"/>
    <property type="match status" value="1"/>
</dbReference>
<dbReference type="GO" id="GO:0016491">
    <property type="term" value="F:oxidoreductase activity"/>
    <property type="evidence" value="ECO:0007669"/>
    <property type="project" value="UniProtKB-KW"/>
</dbReference>
<sequence>MDQIPLLTGKTIVITGGTHGLGKATILELARHQPRVICFTGRNGEAAVKLQQQIRVTDNKIDTIFIKSDHADLDSVQSASEQIIAKLERLDIVILNAGVMGRDAALTKDGIEWHFGVNHLAHALMIKLLMPLLNTTADKYGDARLLVMSSRFPWLPQQGIVFETLNTEQDWWYGGRWMRYGQSKLANAAYATTVAEKEPKISCISLHPGVVSTGLWDHSLNLPNRLFTWLAEMTQIEPLEVAVLNICWAVTTAKANLKPGAYYERPDKPGLHSSFAGDAALRERLWNWTEMQLESRM</sequence>
<dbReference type="EMBL" id="CAJPDQ010000010">
    <property type="protein sequence ID" value="CAF9915268.1"/>
    <property type="molecule type" value="Genomic_DNA"/>
</dbReference>
<reference evidence="3" key="1">
    <citation type="submission" date="2021-03" db="EMBL/GenBank/DDBJ databases">
        <authorList>
            <person name="Tagirdzhanova G."/>
        </authorList>
    </citation>
    <scope>NUCLEOTIDE SEQUENCE</scope>
</reference>
<dbReference type="PANTHER" id="PTHR24320:SF154">
    <property type="entry name" value="OXIDOREDUCTASE, SHORT-CHAIN DEHYDROGENASE_REDUCTASE FAMILY (AFU_ORTHOLOGUE AFUA_2G04560)"/>
    <property type="match status" value="1"/>
</dbReference>
<organism evidence="3 4">
    <name type="scientific">Gomphillus americanus</name>
    <dbReference type="NCBI Taxonomy" id="1940652"/>
    <lineage>
        <taxon>Eukaryota</taxon>
        <taxon>Fungi</taxon>
        <taxon>Dikarya</taxon>
        <taxon>Ascomycota</taxon>
        <taxon>Pezizomycotina</taxon>
        <taxon>Lecanoromycetes</taxon>
        <taxon>OSLEUM clade</taxon>
        <taxon>Ostropomycetidae</taxon>
        <taxon>Ostropales</taxon>
        <taxon>Graphidaceae</taxon>
        <taxon>Gomphilloideae</taxon>
        <taxon>Gomphillus</taxon>
    </lineage>
</organism>
<dbReference type="AlphaFoldDB" id="A0A8H3F412"/>
<name>A0A8H3F412_9LECA</name>
<dbReference type="InterPro" id="IPR036291">
    <property type="entry name" value="NAD(P)-bd_dom_sf"/>
</dbReference>
<keyword evidence="4" id="KW-1185">Reference proteome</keyword>
<dbReference type="Gene3D" id="3.40.50.720">
    <property type="entry name" value="NAD(P)-binding Rossmann-like Domain"/>
    <property type="match status" value="1"/>
</dbReference>
<comment type="caution">
    <text evidence="3">The sequence shown here is derived from an EMBL/GenBank/DDBJ whole genome shotgun (WGS) entry which is preliminary data.</text>
</comment>
<evidence type="ECO:0000256" key="2">
    <source>
        <dbReference type="ARBA" id="ARBA00023002"/>
    </source>
</evidence>
<gene>
    <name evidence="3" type="ORF">GOMPHAMPRED_000674</name>
</gene>
<proteinExistence type="inferred from homology"/>
<evidence type="ECO:0000313" key="3">
    <source>
        <dbReference type="EMBL" id="CAF9915268.1"/>
    </source>
</evidence>
<evidence type="ECO:0000256" key="1">
    <source>
        <dbReference type="ARBA" id="ARBA00006484"/>
    </source>
</evidence>
<keyword evidence="2" id="KW-0560">Oxidoreductase</keyword>
<dbReference type="PRINTS" id="PR00081">
    <property type="entry name" value="GDHRDH"/>
</dbReference>
<dbReference type="PANTHER" id="PTHR24320">
    <property type="entry name" value="RETINOL DEHYDROGENASE"/>
    <property type="match status" value="1"/>
</dbReference>
<accession>A0A8H3F412</accession>
<dbReference type="Proteomes" id="UP000664169">
    <property type="component" value="Unassembled WGS sequence"/>
</dbReference>